<dbReference type="Proteomes" id="UP000045842">
    <property type="component" value="Unassembled WGS sequence"/>
</dbReference>
<feature type="compositionally biased region" description="Polar residues" evidence="1">
    <location>
        <begin position="1"/>
        <end position="10"/>
    </location>
</feature>
<evidence type="ECO:0000313" key="2">
    <source>
        <dbReference type="EMBL" id="COW21293.1"/>
    </source>
</evidence>
<reference evidence="2 3" key="1">
    <citation type="submission" date="2015-03" db="EMBL/GenBank/DDBJ databases">
        <authorList>
            <consortium name="Pathogen Informatics"/>
        </authorList>
    </citation>
    <scope>NUCLEOTIDE SEQUENCE [LARGE SCALE GENOMIC DNA]</scope>
    <source>
        <strain evidence="2 3">G09801536</strain>
    </source>
</reference>
<organism evidence="2 3">
    <name type="scientific">Mycobacterium tuberculosis</name>
    <dbReference type="NCBI Taxonomy" id="1773"/>
    <lineage>
        <taxon>Bacteria</taxon>
        <taxon>Bacillati</taxon>
        <taxon>Actinomycetota</taxon>
        <taxon>Actinomycetes</taxon>
        <taxon>Mycobacteriales</taxon>
        <taxon>Mycobacteriaceae</taxon>
        <taxon>Mycobacterium</taxon>
        <taxon>Mycobacterium tuberculosis complex</taxon>
    </lineage>
</organism>
<evidence type="ECO:0000313" key="3">
    <source>
        <dbReference type="Proteomes" id="UP000045842"/>
    </source>
</evidence>
<sequence length="89" mass="9447">MTARNFSSNSHVRESPIWSSSNPMARSVSHLPRLAVTKTSTPHWRASCTAAMPTPPVPAWISTDSPVLISAKSANPYQAVKNTTGTAAA</sequence>
<protein>
    <submittedName>
        <fullName evidence="2">Uncharacterized protein</fullName>
    </submittedName>
</protein>
<gene>
    <name evidence="2" type="ORF">ERS007679_03386</name>
</gene>
<dbReference type="AlphaFoldDB" id="A0A655IVJ5"/>
<accession>A0A655IVJ5</accession>
<proteinExistence type="predicted"/>
<dbReference type="EMBL" id="CSAD01000608">
    <property type="protein sequence ID" value="COW21293.1"/>
    <property type="molecule type" value="Genomic_DNA"/>
</dbReference>
<feature type="region of interest" description="Disordered" evidence="1">
    <location>
        <begin position="1"/>
        <end position="30"/>
    </location>
</feature>
<name>A0A655IVJ5_MYCTX</name>
<evidence type="ECO:0000256" key="1">
    <source>
        <dbReference type="SAM" id="MobiDB-lite"/>
    </source>
</evidence>